<dbReference type="WBParaSite" id="MCU_006280-RA">
    <property type="protein sequence ID" value="MCU_006280-RA"/>
    <property type="gene ID" value="MCU_006280"/>
</dbReference>
<organism evidence="1">
    <name type="scientific">Mesocestoides corti</name>
    <name type="common">Flatworm</name>
    <dbReference type="NCBI Taxonomy" id="53468"/>
    <lineage>
        <taxon>Eukaryota</taxon>
        <taxon>Metazoa</taxon>
        <taxon>Spiralia</taxon>
        <taxon>Lophotrochozoa</taxon>
        <taxon>Platyhelminthes</taxon>
        <taxon>Cestoda</taxon>
        <taxon>Eucestoda</taxon>
        <taxon>Cyclophyllidea</taxon>
        <taxon>Mesocestoididae</taxon>
        <taxon>Mesocestoides</taxon>
    </lineage>
</organism>
<dbReference type="AlphaFoldDB" id="A0A5K3F8U0"/>
<evidence type="ECO:0000313" key="1">
    <source>
        <dbReference type="WBParaSite" id="MCU_006280-RA"/>
    </source>
</evidence>
<sequence>MRPIGINVEYPGPSVNKTGAAELELLTNHKPEPHVKRHPPHCLRLLYTVSHACLSLVGCISSSHAIGTQRDRGLAEARVV</sequence>
<protein>
    <submittedName>
        <fullName evidence="1">Fructose-bisphosphate aldolase</fullName>
    </submittedName>
</protein>
<proteinExistence type="predicted"/>
<name>A0A5K3F8U0_MESCO</name>
<reference evidence="1" key="1">
    <citation type="submission" date="2019-11" db="UniProtKB">
        <authorList>
            <consortium name="WormBaseParasite"/>
        </authorList>
    </citation>
    <scope>IDENTIFICATION</scope>
</reference>
<accession>A0A5K3F8U0</accession>